<feature type="compositionally biased region" description="Basic residues" evidence="7">
    <location>
        <begin position="8"/>
        <end position="24"/>
    </location>
</feature>
<dbReference type="GO" id="GO:0045893">
    <property type="term" value="P:positive regulation of DNA-templated transcription"/>
    <property type="evidence" value="ECO:0007669"/>
    <property type="project" value="TreeGrafter"/>
</dbReference>
<evidence type="ECO:0000256" key="7">
    <source>
        <dbReference type="SAM" id="MobiDB-lite"/>
    </source>
</evidence>
<dbReference type="GO" id="GO:0008270">
    <property type="term" value="F:zinc ion binding"/>
    <property type="evidence" value="ECO:0007669"/>
    <property type="project" value="UniProtKB-KW"/>
</dbReference>
<comment type="caution">
    <text evidence="9">The sequence shown here is derived from an EMBL/GenBank/DDBJ whole genome shotgun (WGS) entry which is preliminary data.</text>
</comment>
<dbReference type="PROSITE" id="PS50016">
    <property type="entry name" value="ZF_PHD_2"/>
    <property type="match status" value="1"/>
</dbReference>
<name>A0AAV5QNL0_9ASCO</name>
<dbReference type="InterPro" id="IPR011011">
    <property type="entry name" value="Znf_FYVE_PHD"/>
</dbReference>
<organism evidence="9 10">
    <name type="scientific">Saccharomycopsis crataegensis</name>
    <dbReference type="NCBI Taxonomy" id="43959"/>
    <lineage>
        <taxon>Eukaryota</taxon>
        <taxon>Fungi</taxon>
        <taxon>Dikarya</taxon>
        <taxon>Ascomycota</taxon>
        <taxon>Saccharomycotina</taxon>
        <taxon>Saccharomycetes</taxon>
        <taxon>Saccharomycopsidaceae</taxon>
        <taxon>Saccharomycopsis</taxon>
    </lineage>
</organism>
<dbReference type="PROSITE" id="PS01359">
    <property type="entry name" value="ZF_PHD_1"/>
    <property type="match status" value="1"/>
</dbReference>
<feature type="region of interest" description="Disordered" evidence="7">
    <location>
        <begin position="1"/>
        <end position="35"/>
    </location>
</feature>
<dbReference type="InterPro" id="IPR013083">
    <property type="entry name" value="Znf_RING/FYVE/PHD"/>
</dbReference>
<dbReference type="Pfam" id="PF00628">
    <property type="entry name" value="PHD"/>
    <property type="match status" value="1"/>
</dbReference>
<keyword evidence="4" id="KW-0862">Zinc</keyword>
<dbReference type="GeneID" id="90074234"/>
<keyword evidence="3 6" id="KW-0863">Zinc-finger</keyword>
<dbReference type="InterPro" id="IPR019787">
    <property type="entry name" value="Znf_PHD-finger"/>
</dbReference>
<dbReference type="GO" id="GO:0048188">
    <property type="term" value="C:Set1C/COMPASS complex"/>
    <property type="evidence" value="ECO:0007669"/>
    <property type="project" value="InterPro"/>
</dbReference>
<dbReference type="SMART" id="SM00249">
    <property type="entry name" value="PHD"/>
    <property type="match status" value="1"/>
</dbReference>
<gene>
    <name evidence="9" type="ORF">DASC09_035840</name>
</gene>
<dbReference type="SUPFAM" id="SSF57903">
    <property type="entry name" value="FYVE/PHD zinc finger"/>
    <property type="match status" value="1"/>
</dbReference>
<proteinExistence type="predicted"/>
<keyword evidence="2" id="KW-0479">Metal-binding</keyword>
<dbReference type="RefSeq" id="XP_064853255.1">
    <property type="nucleotide sequence ID" value="XM_064997183.1"/>
</dbReference>
<evidence type="ECO:0000256" key="4">
    <source>
        <dbReference type="ARBA" id="ARBA00022833"/>
    </source>
</evidence>
<evidence type="ECO:0000256" key="3">
    <source>
        <dbReference type="ARBA" id="ARBA00022771"/>
    </source>
</evidence>
<sequence length="426" mass="49237">MTEEQAAKKRKRPVSVGPKSKKSKPPQATNNNSKPSIVYNGVQMPFPKPSQNASNGDQLYCICRSIDNGELMVGCDNCDDWYHFDCLKLDRKMEKLYYKFYCPYCESIDPEKFQSVFRKKCLLPSCGLPIVMNSKFCTKDHGLKYYKQIKEKLTELPPKDLRHLKLGEISKILKSPGNLDFEKFSKLGDSLPESTESEFGKFVNIDDPVSEYNVQLKNINQHSEHLQQQQKFYHFKSKYLGQVKNQLKQINDYFLEISGAALSQAKTKPKDKGKKNASKKFEICGYNKLLALTLAQWQKYLKTEEAHRIFSSNNDENIDFETIEIVPEFSASQLEKLKTAFVDIEAMKEYQDSLTNGSPQEIFPETCLLEKKKCGRHGGWLSRVNDEIVIRTNEITAEENEWKSQLDGLKHRYVVEYWECNENSKS</sequence>
<dbReference type="InterPro" id="IPR037869">
    <property type="entry name" value="Spp1/CFP1"/>
</dbReference>
<evidence type="ECO:0000256" key="5">
    <source>
        <dbReference type="ARBA" id="ARBA00023242"/>
    </source>
</evidence>
<dbReference type="Proteomes" id="UP001360560">
    <property type="component" value="Unassembled WGS sequence"/>
</dbReference>
<dbReference type="PANTHER" id="PTHR46174:SF1">
    <property type="entry name" value="CXXC-TYPE ZINC FINGER PROTEIN 1"/>
    <property type="match status" value="1"/>
</dbReference>
<evidence type="ECO:0000313" key="10">
    <source>
        <dbReference type="Proteomes" id="UP001360560"/>
    </source>
</evidence>
<evidence type="ECO:0000259" key="8">
    <source>
        <dbReference type="PROSITE" id="PS50016"/>
    </source>
</evidence>
<keyword evidence="10" id="KW-1185">Reference proteome</keyword>
<keyword evidence="5" id="KW-0539">Nucleus</keyword>
<protein>
    <submittedName>
        <fullName evidence="9">Spp1 protein</fullName>
    </submittedName>
</protein>
<evidence type="ECO:0000313" key="9">
    <source>
        <dbReference type="EMBL" id="GMM36259.1"/>
    </source>
</evidence>
<dbReference type="Gene3D" id="3.30.40.10">
    <property type="entry name" value="Zinc/RING finger domain, C3HC4 (zinc finger)"/>
    <property type="match status" value="1"/>
</dbReference>
<evidence type="ECO:0000256" key="1">
    <source>
        <dbReference type="ARBA" id="ARBA00004123"/>
    </source>
</evidence>
<dbReference type="PANTHER" id="PTHR46174">
    <property type="entry name" value="CXXC-TYPE ZINC FINGER PROTEIN 1"/>
    <property type="match status" value="1"/>
</dbReference>
<dbReference type="AlphaFoldDB" id="A0AAV5QNL0"/>
<dbReference type="InterPro" id="IPR001965">
    <property type="entry name" value="Znf_PHD"/>
</dbReference>
<dbReference type="InterPro" id="IPR019786">
    <property type="entry name" value="Zinc_finger_PHD-type_CS"/>
</dbReference>
<accession>A0AAV5QNL0</accession>
<feature type="domain" description="PHD-type" evidence="8">
    <location>
        <begin position="58"/>
        <end position="108"/>
    </location>
</feature>
<reference evidence="9 10" key="1">
    <citation type="journal article" date="2023" name="Elife">
        <title>Identification of key yeast species and microbe-microbe interactions impacting larval growth of Drosophila in the wild.</title>
        <authorList>
            <person name="Mure A."/>
            <person name="Sugiura Y."/>
            <person name="Maeda R."/>
            <person name="Honda K."/>
            <person name="Sakurai N."/>
            <person name="Takahashi Y."/>
            <person name="Watada M."/>
            <person name="Katoh T."/>
            <person name="Gotoh A."/>
            <person name="Gotoh Y."/>
            <person name="Taniguchi I."/>
            <person name="Nakamura K."/>
            <person name="Hayashi T."/>
            <person name="Katayama T."/>
            <person name="Uemura T."/>
            <person name="Hattori Y."/>
        </authorList>
    </citation>
    <scope>NUCLEOTIDE SEQUENCE [LARGE SCALE GENOMIC DNA]</scope>
    <source>
        <strain evidence="9 10">SC-9</strain>
    </source>
</reference>
<dbReference type="EMBL" id="BTFZ01000011">
    <property type="protein sequence ID" value="GMM36259.1"/>
    <property type="molecule type" value="Genomic_DNA"/>
</dbReference>
<comment type="subcellular location">
    <subcellularLocation>
        <location evidence="1">Nucleus</location>
    </subcellularLocation>
</comment>
<evidence type="ECO:0000256" key="2">
    <source>
        <dbReference type="ARBA" id="ARBA00022723"/>
    </source>
</evidence>
<evidence type="ECO:0000256" key="6">
    <source>
        <dbReference type="PROSITE-ProRule" id="PRU00146"/>
    </source>
</evidence>